<evidence type="ECO:0000313" key="6">
    <source>
        <dbReference type="Proteomes" id="UP001597387"/>
    </source>
</evidence>
<dbReference type="PANTHER" id="PTHR43695">
    <property type="entry name" value="PUTATIVE (AFU_ORTHOLOGUE AFUA_2G17250)-RELATED"/>
    <property type="match status" value="1"/>
</dbReference>
<dbReference type="InterPro" id="IPR008979">
    <property type="entry name" value="Galactose-bd-like_sf"/>
</dbReference>
<dbReference type="Pfam" id="PF13472">
    <property type="entry name" value="Lipase_GDSL_2"/>
    <property type="match status" value="1"/>
</dbReference>
<dbReference type="InterPro" id="IPR049033">
    <property type="entry name" value="AGA-YXIM_GBD"/>
</dbReference>
<keyword evidence="2" id="KW-0378">Hydrolase</keyword>
<evidence type="ECO:0000256" key="1">
    <source>
        <dbReference type="ARBA" id="ARBA00008668"/>
    </source>
</evidence>
<comment type="caution">
    <text evidence="5">The sequence shown here is derived from an EMBL/GenBank/DDBJ whole genome shotgun (WGS) entry which is preliminary data.</text>
</comment>
<dbReference type="RefSeq" id="WP_255903891.1">
    <property type="nucleotide sequence ID" value="NZ_JAFMZO010000003.1"/>
</dbReference>
<name>A0ABW4ZJQ5_9SPHI</name>
<dbReference type="InterPro" id="IPR036514">
    <property type="entry name" value="SGNH_hydro_sf"/>
</dbReference>
<protein>
    <submittedName>
        <fullName evidence="5">Rhamnogalacturonan acetylesterase</fullName>
    </submittedName>
</protein>
<organism evidence="5 6">
    <name type="scientific">Paradesertivirga mongoliensis</name>
    <dbReference type="NCBI Taxonomy" id="2100740"/>
    <lineage>
        <taxon>Bacteria</taxon>
        <taxon>Pseudomonadati</taxon>
        <taxon>Bacteroidota</taxon>
        <taxon>Sphingobacteriia</taxon>
        <taxon>Sphingobacteriales</taxon>
        <taxon>Sphingobacteriaceae</taxon>
        <taxon>Paradesertivirga</taxon>
    </lineage>
</organism>
<evidence type="ECO:0000256" key="2">
    <source>
        <dbReference type="ARBA" id="ARBA00022801"/>
    </source>
</evidence>
<dbReference type="Gene3D" id="3.40.50.1110">
    <property type="entry name" value="SGNH hydrolase"/>
    <property type="match status" value="1"/>
</dbReference>
<dbReference type="InterPro" id="IPR013830">
    <property type="entry name" value="SGNH_hydro"/>
</dbReference>
<dbReference type="Proteomes" id="UP001597387">
    <property type="component" value="Unassembled WGS sequence"/>
</dbReference>
<sequence length="431" mass="48206">MKSVKNLLLVTLSCITLNVSSQNISVPLKYDFGPGKTEAGFTQVLPETEYSVEQGYGFWPGAKLAGYDRIKGGALKSDFITSDKPFYFSVNLPDGNYDVIVTYGDKEGTSSQTVRAESRRFMLQNISSEAKKVDKRKFTVHMHTLGIGGSDKKVLITPREVNFFHWDNQLTLEFNGTEPKVCGIEIKRNDEAITVFLTGNSTVVDQDREPWAAWGQMIPVFFRPEKVSVANYAESGETLLAFKRELRLEKIWSLAKAGDYLFIEFGHNDQKAGVNHLDPFTSYKETLIEWVNEARKRGVHPVLVSSMGRRSFNPEGKPINTLGDYPEAVRRAGKEANVPVIDLNIMSMKLYEAWGPVNSGKGFVDASHASVYGAWELAKCIAEGIKQFVPGLSKHLMPEFKKTFNPARPDPFDTLYWPLSPQASDRKPPGS</sequence>
<dbReference type="InterPro" id="IPR037459">
    <property type="entry name" value="RhgT-like"/>
</dbReference>
<reference evidence="6" key="1">
    <citation type="journal article" date="2019" name="Int. J. Syst. Evol. Microbiol.">
        <title>The Global Catalogue of Microorganisms (GCM) 10K type strain sequencing project: providing services to taxonomists for standard genome sequencing and annotation.</title>
        <authorList>
            <consortium name="The Broad Institute Genomics Platform"/>
            <consortium name="The Broad Institute Genome Sequencing Center for Infectious Disease"/>
            <person name="Wu L."/>
            <person name="Ma J."/>
        </authorList>
    </citation>
    <scope>NUCLEOTIDE SEQUENCE [LARGE SCALE GENOMIC DNA]</scope>
    <source>
        <strain evidence="6">KCTC 42217</strain>
    </source>
</reference>
<feature type="domain" description="Beta-agarase/YXIM esterase-like galactose-binding" evidence="4">
    <location>
        <begin position="29"/>
        <end position="128"/>
    </location>
</feature>
<gene>
    <name evidence="5" type="ORF">ACFSJU_07835</name>
</gene>
<accession>A0ABW4ZJQ5</accession>
<dbReference type="PANTHER" id="PTHR43695:SF1">
    <property type="entry name" value="RHAMNOGALACTURONAN ACETYLESTERASE"/>
    <property type="match status" value="1"/>
</dbReference>
<dbReference type="CDD" id="cd01821">
    <property type="entry name" value="Rhamnogalacturan_acetylesterase_like"/>
    <property type="match status" value="1"/>
</dbReference>
<dbReference type="SUPFAM" id="SSF49785">
    <property type="entry name" value="Galactose-binding domain-like"/>
    <property type="match status" value="1"/>
</dbReference>
<comment type="similarity">
    <text evidence="1">Belongs to the 'GDSL' lipolytic enzyme family.</text>
</comment>
<dbReference type="SUPFAM" id="SSF52266">
    <property type="entry name" value="SGNH hydrolase"/>
    <property type="match status" value="1"/>
</dbReference>
<evidence type="ECO:0000259" key="3">
    <source>
        <dbReference type="Pfam" id="PF13472"/>
    </source>
</evidence>
<dbReference type="EMBL" id="JBHUHZ010000001">
    <property type="protein sequence ID" value="MFD2162300.1"/>
    <property type="molecule type" value="Genomic_DNA"/>
</dbReference>
<evidence type="ECO:0000313" key="5">
    <source>
        <dbReference type="EMBL" id="MFD2162300.1"/>
    </source>
</evidence>
<dbReference type="Gene3D" id="2.60.120.430">
    <property type="entry name" value="Galactose-binding lectin"/>
    <property type="match status" value="1"/>
</dbReference>
<dbReference type="Pfam" id="PF21254">
    <property type="entry name" value="AGA-YXIM_GBD"/>
    <property type="match status" value="1"/>
</dbReference>
<evidence type="ECO:0000259" key="4">
    <source>
        <dbReference type="Pfam" id="PF21254"/>
    </source>
</evidence>
<keyword evidence="6" id="KW-1185">Reference proteome</keyword>
<proteinExistence type="inferred from homology"/>
<feature type="domain" description="SGNH hydrolase-type esterase" evidence="3">
    <location>
        <begin position="204"/>
        <end position="351"/>
    </location>
</feature>